<sequence length="415" mass="48949">MSVEKKPCIKCGCKNWVLLCDGCHRYYCVEHVLEHRTELSTQLNDIEQEYENLKQSFKPHEKPQEHPLLSQIDVWEHDAILKIQHSAQIARDELRQLLNEYNNRMKTVLQQFSQQLHDGRQENDFTEIELNQWKEQLQTIRQQFEAPADIKLMQDKQILPIYFLKVAITQAPVLFSPSSISELTAASCSEIENVHCSYDDELDETQSTMTDTNDNVIPQRTCLEIHEPAAILKEEERETNHEQQVLLDPTKSQHLAVLHLCPTNQSQIIEILPKLTKHPIELFNQRDDYLNKLQSMEQTTVFVDITNSSANERISLLDELCQFDSISLVYIQGKSFEDDEDRSYVFRRYPKIRAMFENVQRLLVQWSLDTINEYQNAGDRYIEQCDKVRARYCFEEGIKLYEYLSVFLNDKRRIR</sequence>
<keyword evidence="1" id="KW-0175">Coiled coil</keyword>
<dbReference type="EMBL" id="CAJNOR010003571">
    <property type="protein sequence ID" value="CAF1426755.1"/>
    <property type="molecule type" value="Genomic_DNA"/>
</dbReference>
<accession>A0A814TF88</accession>
<dbReference type="AlphaFoldDB" id="A0A814TF88"/>
<feature type="coiled-coil region" evidence="1">
    <location>
        <begin position="29"/>
        <end position="56"/>
    </location>
</feature>
<evidence type="ECO:0000313" key="4">
    <source>
        <dbReference type="Proteomes" id="UP000663828"/>
    </source>
</evidence>
<dbReference type="OrthoDB" id="10034145at2759"/>
<keyword evidence="4" id="KW-1185">Reference proteome</keyword>
<comment type="caution">
    <text evidence="2">The sequence shown here is derived from an EMBL/GenBank/DDBJ whole genome shotgun (WGS) entry which is preliminary data.</text>
</comment>
<protein>
    <submittedName>
        <fullName evidence="2">Uncharacterized protein</fullName>
    </submittedName>
</protein>
<evidence type="ECO:0000256" key="1">
    <source>
        <dbReference type="SAM" id="Coils"/>
    </source>
</evidence>
<reference evidence="2" key="1">
    <citation type="submission" date="2021-02" db="EMBL/GenBank/DDBJ databases">
        <authorList>
            <person name="Nowell W R."/>
        </authorList>
    </citation>
    <scope>NUCLEOTIDE SEQUENCE</scope>
</reference>
<dbReference type="Proteomes" id="UP000663852">
    <property type="component" value="Unassembled WGS sequence"/>
</dbReference>
<evidence type="ECO:0000313" key="3">
    <source>
        <dbReference type="EMBL" id="CAF1426755.1"/>
    </source>
</evidence>
<evidence type="ECO:0000313" key="5">
    <source>
        <dbReference type="Proteomes" id="UP000663852"/>
    </source>
</evidence>
<feature type="coiled-coil region" evidence="1">
    <location>
        <begin position="80"/>
        <end position="143"/>
    </location>
</feature>
<name>A0A814TF88_ADIRI</name>
<evidence type="ECO:0000313" key="2">
    <source>
        <dbReference type="EMBL" id="CAF1161374.1"/>
    </source>
</evidence>
<dbReference type="Proteomes" id="UP000663828">
    <property type="component" value="Unassembled WGS sequence"/>
</dbReference>
<organism evidence="2 5">
    <name type="scientific">Adineta ricciae</name>
    <name type="common">Rotifer</name>
    <dbReference type="NCBI Taxonomy" id="249248"/>
    <lineage>
        <taxon>Eukaryota</taxon>
        <taxon>Metazoa</taxon>
        <taxon>Spiralia</taxon>
        <taxon>Gnathifera</taxon>
        <taxon>Rotifera</taxon>
        <taxon>Eurotatoria</taxon>
        <taxon>Bdelloidea</taxon>
        <taxon>Adinetida</taxon>
        <taxon>Adinetidae</taxon>
        <taxon>Adineta</taxon>
    </lineage>
</organism>
<dbReference type="EMBL" id="CAJNOJ010000125">
    <property type="protein sequence ID" value="CAF1161374.1"/>
    <property type="molecule type" value="Genomic_DNA"/>
</dbReference>
<proteinExistence type="predicted"/>
<gene>
    <name evidence="2" type="ORF">EDS130_LOCUS23160</name>
    <name evidence="3" type="ORF">XAT740_LOCUS35551</name>
</gene>